<organism evidence="10 11">
    <name type="scientific">Bombilactobacillus mellifer</name>
    <dbReference type="NCBI Taxonomy" id="1218492"/>
    <lineage>
        <taxon>Bacteria</taxon>
        <taxon>Bacillati</taxon>
        <taxon>Bacillota</taxon>
        <taxon>Bacilli</taxon>
        <taxon>Lactobacillales</taxon>
        <taxon>Lactobacillaceae</taxon>
        <taxon>Bombilactobacillus</taxon>
    </lineage>
</organism>
<dbReference type="InterPro" id="IPR003838">
    <property type="entry name" value="ABC3_permease_C"/>
</dbReference>
<evidence type="ECO:0000259" key="8">
    <source>
        <dbReference type="Pfam" id="PF02687"/>
    </source>
</evidence>
<gene>
    <name evidence="10" type="ORF">JG30_13470</name>
</gene>
<evidence type="ECO:0000313" key="11">
    <source>
        <dbReference type="Proteomes" id="UP000033558"/>
    </source>
</evidence>
<dbReference type="GO" id="GO:0051301">
    <property type="term" value="P:cell division"/>
    <property type="evidence" value="ECO:0007669"/>
    <property type="project" value="UniProtKB-KW"/>
</dbReference>
<evidence type="ECO:0000256" key="1">
    <source>
        <dbReference type="ARBA" id="ARBA00004651"/>
    </source>
</evidence>
<feature type="transmembrane region" description="Helical" evidence="7">
    <location>
        <begin position="312"/>
        <end position="334"/>
    </location>
</feature>
<keyword evidence="11" id="KW-1185">Reference proteome</keyword>
<accession>A0A0F4LPB8</accession>
<dbReference type="STRING" id="1218492.JG30_13470"/>
<dbReference type="InterPro" id="IPR050250">
    <property type="entry name" value="Macrolide_Exporter_MacB"/>
</dbReference>
<keyword evidence="5 7" id="KW-0472">Membrane</keyword>
<feature type="domain" description="MacB-like periplasmic core" evidence="9">
    <location>
        <begin position="21"/>
        <end position="232"/>
    </location>
</feature>
<feature type="domain" description="ABC3 transporter permease C-terminal" evidence="8">
    <location>
        <begin position="272"/>
        <end position="384"/>
    </location>
</feature>
<keyword evidence="10" id="KW-0131">Cell cycle</keyword>
<keyword evidence="2" id="KW-1003">Cell membrane</keyword>
<feature type="transmembrane region" description="Helical" evidence="7">
    <location>
        <begin position="266"/>
        <end position="291"/>
    </location>
</feature>
<evidence type="ECO:0000256" key="7">
    <source>
        <dbReference type="SAM" id="Phobius"/>
    </source>
</evidence>
<comment type="subcellular location">
    <subcellularLocation>
        <location evidence="1">Cell membrane</location>
        <topology evidence="1">Multi-pass membrane protein</topology>
    </subcellularLocation>
</comment>
<evidence type="ECO:0000256" key="2">
    <source>
        <dbReference type="ARBA" id="ARBA00022475"/>
    </source>
</evidence>
<dbReference type="PATRIC" id="fig|1218492.5.peg.1398"/>
<dbReference type="RefSeq" id="WP_046317403.1">
    <property type="nucleotide sequence ID" value="NZ_JBHSZT010000005.1"/>
</dbReference>
<dbReference type="Pfam" id="PF12704">
    <property type="entry name" value="MacB_PCD"/>
    <property type="match status" value="1"/>
</dbReference>
<name>A0A0F4LPB8_9LACO</name>
<evidence type="ECO:0000256" key="4">
    <source>
        <dbReference type="ARBA" id="ARBA00022989"/>
    </source>
</evidence>
<keyword evidence="10" id="KW-0132">Cell division</keyword>
<dbReference type="Pfam" id="PF02687">
    <property type="entry name" value="FtsX"/>
    <property type="match status" value="1"/>
</dbReference>
<dbReference type="GO" id="GO:0022857">
    <property type="term" value="F:transmembrane transporter activity"/>
    <property type="evidence" value="ECO:0007669"/>
    <property type="project" value="TreeGrafter"/>
</dbReference>
<evidence type="ECO:0000259" key="9">
    <source>
        <dbReference type="Pfam" id="PF12704"/>
    </source>
</evidence>
<keyword evidence="3 7" id="KW-0812">Transmembrane</keyword>
<evidence type="ECO:0000256" key="3">
    <source>
        <dbReference type="ARBA" id="ARBA00022692"/>
    </source>
</evidence>
<dbReference type="HOGENOM" id="CLU_000604_8_0_9"/>
<protein>
    <submittedName>
        <fullName evidence="10">FtsX family cell division protein</fullName>
    </submittedName>
</protein>
<comment type="caution">
    <text evidence="10">The sequence shown here is derived from an EMBL/GenBank/DDBJ whole genome shotgun (WGS) entry which is preliminary data.</text>
</comment>
<dbReference type="PANTHER" id="PTHR30572">
    <property type="entry name" value="MEMBRANE COMPONENT OF TRANSPORTER-RELATED"/>
    <property type="match status" value="1"/>
</dbReference>
<dbReference type="Proteomes" id="UP000033558">
    <property type="component" value="Unassembled WGS sequence"/>
</dbReference>
<reference evidence="10 11" key="1">
    <citation type="submission" date="2015-01" db="EMBL/GenBank/DDBJ databases">
        <title>Comparative genomics of the lactic acid bacteria isolated from the honey bee gut.</title>
        <authorList>
            <person name="Ellegaard K.M."/>
            <person name="Tamarit D."/>
            <person name="Javelind E."/>
            <person name="Olofsson T."/>
            <person name="Andersson S.G."/>
            <person name="Vasquez A."/>
        </authorList>
    </citation>
    <scope>NUCLEOTIDE SEQUENCE [LARGE SCALE GENOMIC DNA]</scope>
    <source>
        <strain evidence="10 11">Bin4</strain>
    </source>
</reference>
<dbReference type="EMBL" id="JXJQ01000010">
    <property type="protein sequence ID" value="KJY60662.1"/>
    <property type="molecule type" value="Genomic_DNA"/>
</dbReference>
<evidence type="ECO:0000256" key="5">
    <source>
        <dbReference type="ARBA" id="ARBA00023136"/>
    </source>
</evidence>
<dbReference type="AlphaFoldDB" id="A0A0F4LPB8"/>
<comment type="similarity">
    <text evidence="6">Belongs to the ABC-4 integral membrane protein family.</text>
</comment>
<dbReference type="GO" id="GO:0005886">
    <property type="term" value="C:plasma membrane"/>
    <property type="evidence" value="ECO:0007669"/>
    <property type="project" value="UniProtKB-SubCell"/>
</dbReference>
<evidence type="ECO:0000313" key="10">
    <source>
        <dbReference type="EMBL" id="KJY60662.1"/>
    </source>
</evidence>
<keyword evidence="4 7" id="KW-1133">Transmembrane helix</keyword>
<sequence length="390" mass="42449">MRTSELFKTAWKALMANKKRSILTMSGIIIGIAAVITIISLGNGIRQATLKNLQATQGGEQTTQIYYMSNDTNGDDQGITQDDLSTINNVHFRGLARVKLQQSNEYKQIRSQIGRRDTVLSTKLINKPQDIHVVAGHNLTSYDFAVQNPVVLISESLAQHEFHSATQALDQPLLVGQTSYQIKGVMSTPEDETQVFLPRRAYLSGQTNNQSDTIILTFDKGTDAAATTKQVLRLLRKNGVNRYAGTYDYDDTGKILKGISKVIDALTYFIGAVAGISLIIAGIGVMNMMYISVSERTQEIGIRLAIGARPRTIMLQFLLEAVMLTTLGGIIGFLDGAGLAYGIALALPFKAKMSLSSFVVAFLVSSTVGIIFGILPAKQAANKNLIDILR</sequence>
<dbReference type="InterPro" id="IPR025857">
    <property type="entry name" value="MacB_PCD"/>
</dbReference>
<feature type="transmembrane region" description="Helical" evidence="7">
    <location>
        <begin position="354"/>
        <end position="375"/>
    </location>
</feature>
<dbReference type="PANTHER" id="PTHR30572:SF4">
    <property type="entry name" value="ABC TRANSPORTER PERMEASE YTRF"/>
    <property type="match status" value="1"/>
</dbReference>
<proteinExistence type="inferred from homology"/>
<evidence type="ECO:0000256" key="6">
    <source>
        <dbReference type="ARBA" id="ARBA00038076"/>
    </source>
</evidence>
<feature type="transmembrane region" description="Helical" evidence="7">
    <location>
        <begin position="21"/>
        <end position="42"/>
    </location>
</feature>